<accession>Q2CEQ5</accession>
<evidence type="ECO:0000313" key="3">
    <source>
        <dbReference type="Proteomes" id="UP000003635"/>
    </source>
</evidence>
<gene>
    <name evidence="2" type="ORF">OG2516_15050</name>
</gene>
<evidence type="ECO:0000259" key="1">
    <source>
        <dbReference type="Pfam" id="PF02036"/>
    </source>
</evidence>
<dbReference type="HOGENOM" id="CLU_105945_2_1_5"/>
<evidence type="ECO:0000313" key="2">
    <source>
        <dbReference type="EMBL" id="EAR51203.1"/>
    </source>
</evidence>
<dbReference type="Gene3D" id="3.30.1050.10">
    <property type="entry name" value="SCP2 sterol-binding domain"/>
    <property type="match status" value="1"/>
</dbReference>
<sequence>MAGAVERLNAKMGGEGFDGTAKFVIEDEGAVMIDQSGAHAGDEPADVTLTASRETFEGMLNGEENATAAYMSGRLKVDGDMGAAMRLSGLLS</sequence>
<dbReference type="EMBL" id="AAOT01000016">
    <property type="protein sequence ID" value="EAR51203.1"/>
    <property type="molecule type" value="Genomic_DNA"/>
</dbReference>
<dbReference type="InterPro" id="IPR003033">
    <property type="entry name" value="SCP2_sterol-bd_dom"/>
</dbReference>
<comment type="caution">
    <text evidence="2">The sequence shown here is derived from an EMBL/GenBank/DDBJ whole genome shotgun (WGS) entry which is preliminary data.</text>
</comment>
<dbReference type="STRING" id="314256.OG2516_15050"/>
<name>Q2CEQ5_OCEGH</name>
<protein>
    <submittedName>
        <fullName evidence="2">Sterol carrier family protein</fullName>
    </submittedName>
</protein>
<dbReference type="Pfam" id="PF02036">
    <property type="entry name" value="SCP2"/>
    <property type="match status" value="1"/>
</dbReference>
<proteinExistence type="predicted"/>
<dbReference type="Proteomes" id="UP000003635">
    <property type="component" value="Unassembled WGS sequence"/>
</dbReference>
<organism evidence="2 3">
    <name type="scientific">Oceanicola granulosus (strain ATCC BAA-861 / DSM 15982 / KCTC 12143 / HTCC2516)</name>
    <dbReference type="NCBI Taxonomy" id="314256"/>
    <lineage>
        <taxon>Bacteria</taxon>
        <taxon>Pseudomonadati</taxon>
        <taxon>Pseudomonadota</taxon>
        <taxon>Alphaproteobacteria</taxon>
        <taxon>Rhodobacterales</taxon>
        <taxon>Roseobacteraceae</taxon>
        <taxon>Oceanicola</taxon>
    </lineage>
</organism>
<dbReference type="AlphaFoldDB" id="Q2CEQ5"/>
<dbReference type="SUPFAM" id="SSF55718">
    <property type="entry name" value="SCP-like"/>
    <property type="match status" value="1"/>
</dbReference>
<feature type="domain" description="SCP2" evidence="1">
    <location>
        <begin position="19"/>
        <end position="91"/>
    </location>
</feature>
<keyword evidence="3" id="KW-1185">Reference proteome</keyword>
<dbReference type="InterPro" id="IPR036527">
    <property type="entry name" value="SCP2_sterol-bd_dom_sf"/>
</dbReference>
<reference evidence="2 3" key="1">
    <citation type="journal article" date="2010" name="J. Bacteriol.">
        <title>Genome sequences of Oceanicola granulosus HTCC2516(T) and Oceanicola batsensis HTCC2597(TDelta).</title>
        <authorList>
            <person name="Thrash J.C."/>
            <person name="Cho J.C."/>
            <person name="Vergin K.L."/>
            <person name="Giovannoni S.J."/>
        </authorList>
    </citation>
    <scope>NUCLEOTIDE SEQUENCE [LARGE SCALE GENOMIC DNA]</scope>
    <source>
        <strain evidence="3">ATCC BAA-861 / DSM 15982 / KCTC 12143 / HTCC2516</strain>
    </source>
</reference>
<dbReference type="eggNOG" id="COG3255">
    <property type="taxonomic scope" value="Bacteria"/>
</dbReference>